<accession>A0AAP3FCF2</accession>
<protein>
    <submittedName>
        <fullName evidence="3">Carcinine hydrolase/isopenicillin-N N-acyltransferase family protein</fullName>
    </submittedName>
</protein>
<evidence type="ECO:0000256" key="1">
    <source>
        <dbReference type="SAM" id="SignalP"/>
    </source>
</evidence>
<dbReference type="Proteomes" id="UP001209344">
    <property type="component" value="Unassembled WGS sequence"/>
</dbReference>
<dbReference type="GO" id="GO:0016787">
    <property type="term" value="F:hydrolase activity"/>
    <property type="evidence" value="ECO:0007669"/>
    <property type="project" value="UniProtKB-KW"/>
</dbReference>
<sequence length="408" mass="44973">MTKKQMLKKRFSNTILTRNLLSVACVIIAILTTSCGNDDNDAPTVITHNPAAYIKDDGKLAMLHAMRDVDGTGRLYEIDYTADYRLDDVLKAGYTQTNQLFSYIAYLLYDSIPKSQAKVSLGTGCSAFAAPERQSGNFMMGRNYDYRHSTADGKSYKSIAAILVHTAPAGGKRSISMVDGMNLGYGKGFYTDGTTDLSLLMGLPYAALDGINEDGFAIGVLSLNENQTNQQTGKPRIGTTTAIRMLLDKASTVNEAIQLLGSYDMDMRGNGRGNYHYFMADATGDYAIVEYTRPKGETTPRVMEVLKGNDTLRCVTNFYVSPTMVGTTDGWGSKHGKARYDTLRNTLRANNYVLKAADAMPLLQAVSQPPTEELTSQTQWSALYDLSEKTLRLSILREYGKTFNFKIK</sequence>
<comment type="caution">
    <text evidence="3">The sequence shown here is derived from an EMBL/GenBank/DDBJ whole genome shotgun (WGS) entry which is preliminary data.</text>
</comment>
<feature type="domain" description="Peptidase C45 hydrolase" evidence="2">
    <location>
        <begin position="136"/>
        <end position="393"/>
    </location>
</feature>
<dbReference type="SUPFAM" id="SSF56235">
    <property type="entry name" value="N-terminal nucleophile aminohydrolases (Ntn hydrolases)"/>
    <property type="match status" value="1"/>
</dbReference>
<dbReference type="EMBL" id="JAPDVK010000003">
    <property type="protein sequence ID" value="MCW4128886.1"/>
    <property type="molecule type" value="Genomic_DNA"/>
</dbReference>
<name>A0AAP3FCF2_9BACT</name>
<dbReference type="Pfam" id="PF03417">
    <property type="entry name" value="AAT"/>
    <property type="match status" value="1"/>
</dbReference>
<keyword evidence="3" id="KW-0378">Hydrolase</keyword>
<dbReference type="Gene3D" id="3.60.60.10">
    <property type="entry name" value="Penicillin V Acylase, Chain A"/>
    <property type="match status" value="1"/>
</dbReference>
<gene>
    <name evidence="3" type="ORF">ONT16_11635</name>
</gene>
<feature type="signal peptide" evidence="1">
    <location>
        <begin position="1"/>
        <end position="36"/>
    </location>
</feature>
<dbReference type="RefSeq" id="WP_264966518.1">
    <property type="nucleotide sequence ID" value="NZ_JAPDVK010000003.1"/>
</dbReference>
<dbReference type="InterPro" id="IPR052193">
    <property type="entry name" value="Peptidase_C59"/>
</dbReference>
<dbReference type="AlphaFoldDB" id="A0AAP3FCF2"/>
<evidence type="ECO:0000313" key="3">
    <source>
        <dbReference type="EMBL" id="MCW4128886.1"/>
    </source>
</evidence>
<organism evidence="3 4">
    <name type="scientific">Segatella copri</name>
    <dbReference type="NCBI Taxonomy" id="165179"/>
    <lineage>
        <taxon>Bacteria</taxon>
        <taxon>Pseudomonadati</taxon>
        <taxon>Bacteroidota</taxon>
        <taxon>Bacteroidia</taxon>
        <taxon>Bacteroidales</taxon>
        <taxon>Prevotellaceae</taxon>
        <taxon>Segatella</taxon>
    </lineage>
</organism>
<proteinExistence type="predicted"/>
<dbReference type="PROSITE" id="PS51257">
    <property type="entry name" value="PROKAR_LIPOPROTEIN"/>
    <property type="match status" value="1"/>
</dbReference>
<dbReference type="PANTHER" id="PTHR35527">
    <property type="entry name" value="CHOLOYLGLYCINE HYDROLASE"/>
    <property type="match status" value="1"/>
</dbReference>
<dbReference type="InterPro" id="IPR005079">
    <property type="entry name" value="Peptidase_C45_hydrolase"/>
</dbReference>
<dbReference type="PANTHER" id="PTHR35527:SF2">
    <property type="entry name" value="HYDROLASE"/>
    <property type="match status" value="1"/>
</dbReference>
<reference evidence="3" key="1">
    <citation type="submission" date="2022-11" db="EMBL/GenBank/DDBJ databases">
        <title>Genomic repertoires linked with pathogenic potency of arthritogenic Prevotella copri isolated from the gut of rheumatoid arthritis patients.</title>
        <authorList>
            <person name="Nii T."/>
            <person name="Maeda Y."/>
            <person name="Motooka D."/>
            <person name="Naito M."/>
            <person name="Matsumoto Y."/>
            <person name="Ogawa T."/>
            <person name="Oguro-Igashira E."/>
            <person name="Kishikawa T."/>
            <person name="Yamashita M."/>
            <person name="Koizumi S."/>
            <person name="Kurakawa T."/>
            <person name="Okumura R."/>
            <person name="Kayama H."/>
            <person name="Murakami M."/>
            <person name="Sakaguchi T."/>
            <person name="Das B."/>
            <person name="Nakamura S."/>
            <person name="Okada Y."/>
            <person name="Kumanogoh A."/>
            <person name="Takeda K."/>
        </authorList>
    </citation>
    <scope>NUCLEOTIDE SEQUENCE</scope>
    <source>
        <strain evidence="3">F3-75</strain>
    </source>
</reference>
<feature type="chain" id="PRO_5042836517" evidence="1">
    <location>
        <begin position="37"/>
        <end position="408"/>
    </location>
</feature>
<evidence type="ECO:0000313" key="4">
    <source>
        <dbReference type="Proteomes" id="UP001209344"/>
    </source>
</evidence>
<keyword evidence="1" id="KW-0732">Signal</keyword>
<dbReference type="InterPro" id="IPR029055">
    <property type="entry name" value="Ntn_hydrolases_N"/>
</dbReference>
<evidence type="ECO:0000259" key="2">
    <source>
        <dbReference type="Pfam" id="PF03417"/>
    </source>
</evidence>